<evidence type="ECO:0000313" key="1">
    <source>
        <dbReference type="EMBL" id="VWD17385.1"/>
    </source>
</evidence>
<dbReference type="Proteomes" id="UP000494182">
    <property type="component" value="Unassembled WGS sequence"/>
</dbReference>
<gene>
    <name evidence="1" type="ORF">BCO71171_02948</name>
</gene>
<proteinExistence type="predicted"/>
<dbReference type="AlphaFoldDB" id="A0A6P2YBL0"/>
<accession>A0A6P2YBL0</accession>
<reference evidence="1 2" key="1">
    <citation type="submission" date="2019-09" db="EMBL/GenBank/DDBJ databases">
        <authorList>
            <person name="Depoorter E."/>
        </authorList>
    </citation>
    <scope>NUCLEOTIDE SEQUENCE [LARGE SCALE GENOMIC DNA]</scope>
    <source>
        <strain evidence="1">R-71171</strain>
    </source>
</reference>
<organism evidence="1 2">
    <name type="scientific">Burkholderia contaminans</name>
    <dbReference type="NCBI Taxonomy" id="488447"/>
    <lineage>
        <taxon>Bacteria</taxon>
        <taxon>Pseudomonadati</taxon>
        <taxon>Pseudomonadota</taxon>
        <taxon>Betaproteobacteria</taxon>
        <taxon>Burkholderiales</taxon>
        <taxon>Burkholderiaceae</taxon>
        <taxon>Burkholderia</taxon>
        <taxon>Burkholderia cepacia complex</taxon>
    </lineage>
</organism>
<protein>
    <submittedName>
        <fullName evidence="1">Uncharacterized protein</fullName>
    </submittedName>
</protein>
<name>A0A6P2YBL0_9BURK</name>
<sequence length="295" mass="34317">MKRKIFGRSEIPKNFDLNRYEICATWSAKEWWQALVFRHSANLYLDLAPTRYESEGLDPDEVLKFWGDWVSDLFDNPLPDIGDEDRIYPSDFHRSPIRDLNGSDFYEGFYKIDDEEYRTSSTLAKAVAKRTGVMDFNYPEQQQIEIAALHAMATLDTTPAWRIHRDAHSFGDRFRIDVDLGASDEEIIKDFKLWLKGIRKEAEIPVIRRALSQEDFNDWHQKRLLPYLDLVLWSAARGGSFTSSVLGYVLFPDEGAQNHVRGIESVIRRTIAPQARALVNWQLVKALYRQTHETT</sequence>
<evidence type="ECO:0000313" key="2">
    <source>
        <dbReference type="Proteomes" id="UP000494182"/>
    </source>
</evidence>
<dbReference type="RefSeq" id="WP_174973526.1">
    <property type="nucleotide sequence ID" value="NZ_CABVQT010000006.1"/>
</dbReference>
<dbReference type="InterPro" id="IPR045664">
    <property type="entry name" value="DUF6387"/>
</dbReference>
<dbReference type="EMBL" id="CABVQT010000006">
    <property type="protein sequence ID" value="VWD17385.1"/>
    <property type="molecule type" value="Genomic_DNA"/>
</dbReference>
<dbReference type="Pfam" id="PF19924">
    <property type="entry name" value="DUF6387"/>
    <property type="match status" value="1"/>
</dbReference>